<feature type="compositionally biased region" description="Basic and acidic residues" evidence="1">
    <location>
        <begin position="76"/>
        <end position="86"/>
    </location>
</feature>
<protein>
    <submittedName>
        <fullName evidence="2">Uncharacterized protein</fullName>
    </submittedName>
</protein>
<keyword evidence="3" id="KW-1185">Reference proteome</keyword>
<dbReference type="InParanoid" id="A0A0C2STI7"/>
<evidence type="ECO:0000313" key="3">
    <source>
        <dbReference type="Proteomes" id="UP000054549"/>
    </source>
</evidence>
<feature type="compositionally biased region" description="Polar residues" evidence="1">
    <location>
        <begin position="42"/>
        <end position="51"/>
    </location>
</feature>
<accession>A0A0C2STI7</accession>
<name>A0A0C2STI7_AMAMK</name>
<sequence>MSGGKKDNPPSYQSASRDRPPEYRPSPRHPPPLPDFRKEIDYSQNHKSPSHTSRDRRSYYAADDMARGNPGSKTSGGDKERKDGKPPTEVQGRGKGPAATL</sequence>
<feature type="region of interest" description="Disordered" evidence="1">
    <location>
        <begin position="1"/>
        <end position="101"/>
    </location>
</feature>
<reference evidence="2 3" key="1">
    <citation type="submission" date="2014-04" db="EMBL/GenBank/DDBJ databases">
        <title>Evolutionary Origins and Diversification of the Mycorrhizal Mutualists.</title>
        <authorList>
            <consortium name="DOE Joint Genome Institute"/>
            <consortium name="Mycorrhizal Genomics Consortium"/>
            <person name="Kohler A."/>
            <person name="Kuo A."/>
            <person name="Nagy L.G."/>
            <person name="Floudas D."/>
            <person name="Copeland A."/>
            <person name="Barry K.W."/>
            <person name="Cichocki N."/>
            <person name="Veneault-Fourrey C."/>
            <person name="LaButti K."/>
            <person name="Lindquist E.A."/>
            <person name="Lipzen A."/>
            <person name="Lundell T."/>
            <person name="Morin E."/>
            <person name="Murat C."/>
            <person name="Riley R."/>
            <person name="Ohm R."/>
            <person name="Sun H."/>
            <person name="Tunlid A."/>
            <person name="Henrissat B."/>
            <person name="Grigoriev I.V."/>
            <person name="Hibbett D.S."/>
            <person name="Martin F."/>
        </authorList>
    </citation>
    <scope>NUCLEOTIDE SEQUENCE [LARGE SCALE GENOMIC DNA]</scope>
    <source>
        <strain evidence="2 3">Koide BX008</strain>
    </source>
</reference>
<dbReference type="Proteomes" id="UP000054549">
    <property type="component" value="Unassembled WGS sequence"/>
</dbReference>
<proteinExistence type="predicted"/>
<dbReference type="AlphaFoldDB" id="A0A0C2STI7"/>
<dbReference type="HOGENOM" id="CLU_2290958_0_0_1"/>
<dbReference type="EMBL" id="KN818373">
    <property type="protein sequence ID" value="KIL57354.1"/>
    <property type="molecule type" value="Genomic_DNA"/>
</dbReference>
<gene>
    <name evidence="2" type="ORF">M378DRAFT_28001</name>
</gene>
<evidence type="ECO:0000313" key="2">
    <source>
        <dbReference type="EMBL" id="KIL57354.1"/>
    </source>
</evidence>
<organism evidence="2 3">
    <name type="scientific">Amanita muscaria (strain Koide BX008)</name>
    <dbReference type="NCBI Taxonomy" id="946122"/>
    <lineage>
        <taxon>Eukaryota</taxon>
        <taxon>Fungi</taxon>
        <taxon>Dikarya</taxon>
        <taxon>Basidiomycota</taxon>
        <taxon>Agaricomycotina</taxon>
        <taxon>Agaricomycetes</taxon>
        <taxon>Agaricomycetidae</taxon>
        <taxon>Agaricales</taxon>
        <taxon>Pluteineae</taxon>
        <taxon>Amanitaceae</taxon>
        <taxon>Amanita</taxon>
    </lineage>
</organism>
<dbReference type="STRING" id="946122.A0A0C2STI7"/>
<evidence type="ECO:0000256" key="1">
    <source>
        <dbReference type="SAM" id="MobiDB-lite"/>
    </source>
</evidence>